<sequence length="230" mass="26496">MTNKRPQLNIKLISLGAIILRLHYGIDICSWWTTRGEKELENGVYLYPIRVGWQTVLEISNKNFYTQVLEGNEKHEHRPGYQYQVGLKSSDIEETPSPAITSLYGRICQNSHTNFSALQVLGWDNPYILEQSLTGIKFCPFLIRVNKYNIYITALGCPNEADEIGARVGYTAMFTEYKSKVNIDVSYNELFQECVKNAYNINKRGQDRCIRILSMIANKFTYAKLEEKLS</sequence>
<dbReference type="EMBL" id="CAJVQB010067753">
    <property type="protein sequence ID" value="CAG8842048.1"/>
    <property type="molecule type" value="Genomic_DNA"/>
</dbReference>
<gene>
    <name evidence="1" type="ORF">GMARGA_LOCUS35779</name>
</gene>
<accession>A0ABN7WXW4</accession>
<protein>
    <submittedName>
        <fullName evidence="1">44888_t:CDS:1</fullName>
    </submittedName>
</protein>
<name>A0ABN7WXW4_GIGMA</name>
<keyword evidence="2" id="KW-1185">Reference proteome</keyword>
<evidence type="ECO:0000313" key="2">
    <source>
        <dbReference type="Proteomes" id="UP000789901"/>
    </source>
</evidence>
<evidence type="ECO:0000313" key="1">
    <source>
        <dbReference type="EMBL" id="CAG8842048.1"/>
    </source>
</evidence>
<feature type="non-terminal residue" evidence="1">
    <location>
        <position position="230"/>
    </location>
</feature>
<dbReference type="Proteomes" id="UP000789901">
    <property type="component" value="Unassembled WGS sequence"/>
</dbReference>
<proteinExistence type="predicted"/>
<reference evidence="1 2" key="1">
    <citation type="submission" date="2021-06" db="EMBL/GenBank/DDBJ databases">
        <authorList>
            <person name="Kallberg Y."/>
            <person name="Tangrot J."/>
            <person name="Rosling A."/>
        </authorList>
    </citation>
    <scope>NUCLEOTIDE SEQUENCE [LARGE SCALE GENOMIC DNA]</scope>
    <source>
        <strain evidence="1 2">120-4 pot B 10/14</strain>
    </source>
</reference>
<organism evidence="1 2">
    <name type="scientific">Gigaspora margarita</name>
    <dbReference type="NCBI Taxonomy" id="4874"/>
    <lineage>
        <taxon>Eukaryota</taxon>
        <taxon>Fungi</taxon>
        <taxon>Fungi incertae sedis</taxon>
        <taxon>Mucoromycota</taxon>
        <taxon>Glomeromycotina</taxon>
        <taxon>Glomeromycetes</taxon>
        <taxon>Diversisporales</taxon>
        <taxon>Gigasporaceae</taxon>
        <taxon>Gigaspora</taxon>
    </lineage>
</organism>
<comment type="caution">
    <text evidence="1">The sequence shown here is derived from an EMBL/GenBank/DDBJ whole genome shotgun (WGS) entry which is preliminary data.</text>
</comment>